<sequence length="321" mass="35241">MHSSGYLHGKKGWRLTFPSQAGGVDTPIYFTEGEISDWNYNRERGRNDEANGSICGLPDRLGKNLPGGPRDTSTFSLGPPGREPVVSGPTSTQAGPPFVGSEPVSTEQSESVQPVQSDLPPAQPISTVQPDSPPSGSGSNFHPEQAVSSNPSDTELEQQPAVPVLRQSNRITSAPIKYKDFICHTATHASNKTLSPPQPSTTTGTSYLIENYFSYSGTSISQLSSLATIDSDIEPKAHQEAHRDSRWCAAMAEEVRALEANRTWRVEEVLAGKHPIDCKWVFKIKRRTYGTIERFKARLYQKVSHRLKALTSMRPLPWSPN</sequence>
<proteinExistence type="predicted"/>
<evidence type="ECO:0000256" key="1">
    <source>
        <dbReference type="SAM" id="MobiDB-lite"/>
    </source>
</evidence>
<reference evidence="2 3" key="1">
    <citation type="submission" date="2017-11" db="EMBL/GenBank/DDBJ databases">
        <title>De-novo sequencing of pomegranate (Punica granatum L.) genome.</title>
        <authorList>
            <person name="Akparov Z."/>
            <person name="Amiraslanov A."/>
            <person name="Hajiyeva S."/>
            <person name="Abbasov M."/>
            <person name="Kaur K."/>
            <person name="Hamwieh A."/>
            <person name="Solovyev V."/>
            <person name="Salamov A."/>
            <person name="Braich B."/>
            <person name="Kosarev P."/>
            <person name="Mahmoud A."/>
            <person name="Hajiyev E."/>
            <person name="Babayeva S."/>
            <person name="Izzatullayeva V."/>
            <person name="Mammadov A."/>
            <person name="Mammadov A."/>
            <person name="Sharifova S."/>
            <person name="Ojaghi J."/>
            <person name="Eynullazada K."/>
            <person name="Bayramov B."/>
            <person name="Abdulazimova A."/>
            <person name="Shahmuradov I."/>
        </authorList>
    </citation>
    <scope>NUCLEOTIDE SEQUENCE [LARGE SCALE GENOMIC DNA]</scope>
    <source>
        <strain evidence="3">cv. AG2017</strain>
        <tissue evidence="2">Leaf</tissue>
    </source>
</reference>
<comment type="caution">
    <text evidence="2">The sequence shown here is derived from an EMBL/GenBank/DDBJ whole genome shotgun (WGS) entry which is preliminary data.</text>
</comment>
<evidence type="ECO:0000313" key="3">
    <source>
        <dbReference type="Proteomes" id="UP000233551"/>
    </source>
</evidence>
<accession>A0A2I0KXD2</accession>
<evidence type="ECO:0008006" key="4">
    <source>
        <dbReference type="Google" id="ProtNLM"/>
    </source>
</evidence>
<dbReference type="EMBL" id="PGOL01000323">
    <property type="protein sequence ID" value="PKI72486.1"/>
    <property type="molecule type" value="Genomic_DNA"/>
</dbReference>
<name>A0A2I0KXD2_PUNGR</name>
<dbReference type="Proteomes" id="UP000233551">
    <property type="component" value="Unassembled WGS sequence"/>
</dbReference>
<feature type="region of interest" description="Disordered" evidence="1">
    <location>
        <begin position="42"/>
        <end position="160"/>
    </location>
</feature>
<feature type="compositionally biased region" description="Polar residues" evidence="1">
    <location>
        <begin position="103"/>
        <end position="116"/>
    </location>
</feature>
<dbReference type="STRING" id="22663.A0A2I0KXD2"/>
<keyword evidence="3" id="KW-1185">Reference proteome</keyword>
<feature type="compositionally biased region" description="Polar residues" evidence="1">
    <location>
        <begin position="124"/>
        <end position="153"/>
    </location>
</feature>
<dbReference type="AlphaFoldDB" id="A0A2I0KXD2"/>
<organism evidence="2 3">
    <name type="scientific">Punica granatum</name>
    <name type="common">Pomegranate</name>
    <dbReference type="NCBI Taxonomy" id="22663"/>
    <lineage>
        <taxon>Eukaryota</taxon>
        <taxon>Viridiplantae</taxon>
        <taxon>Streptophyta</taxon>
        <taxon>Embryophyta</taxon>
        <taxon>Tracheophyta</taxon>
        <taxon>Spermatophyta</taxon>
        <taxon>Magnoliopsida</taxon>
        <taxon>eudicotyledons</taxon>
        <taxon>Gunneridae</taxon>
        <taxon>Pentapetalae</taxon>
        <taxon>rosids</taxon>
        <taxon>malvids</taxon>
        <taxon>Myrtales</taxon>
        <taxon>Lythraceae</taxon>
        <taxon>Punica</taxon>
    </lineage>
</organism>
<evidence type="ECO:0000313" key="2">
    <source>
        <dbReference type="EMBL" id="PKI72486.1"/>
    </source>
</evidence>
<gene>
    <name evidence="2" type="ORF">CRG98_007089</name>
</gene>
<protein>
    <recommendedName>
        <fullName evidence="4">Reverse transcriptase Ty1/copia-type domain-containing protein</fullName>
    </recommendedName>
</protein>